<accession>A0A0J6CYY3</accession>
<dbReference type="SUPFAM" id="SSF56601">
    <property type="entry name" value="beta-lactamase/transpeptidase-like"/>
    <property type="match status" value="1"/>
</dbReference>
<dbReference type="PATRIC" id="fig|157733.3.peg.1162"/>
<dbReference type="EMBL" id="LELK01000004">
    <property type="protein sequence ID" value="KMM37254.1"/>
    <property type="molecule type" value="Genomic_DNA"/>
</dbReference>
<dbReference type="InterPro" id="IPR050491">
    <property type="entry name" value="AmpC-like"/>
</dbReference>
<dbReference type="PANTHER" id="PTHR46825">
    <property type="entry name" value="D-ALANYL-D-ALANINE-CARBOXYPEPTIDASE/ENDOPEPTIDASE AMPH"/>
    <property type="match status" value="1"/>
</dbReference>
<dbReference type="STRING" id="157733.AB986_15425"/>
<protein>
    <submittedName>
        <fullName evidence="4">Penicillin-binding protein</fullName>
    </submittedName>
</protein>
<organism evidence="4 5">
    <name type="scientific">Guptibacillus hwajinpoensis</name>
    <dbReference type="NCBI Taxonomy" id="208199"/>
    <lineage>
        <taxon>Bacteria</taxon>
        <taxon>Bacillati</taxon>
        <taxon>Bacillota</taxon>
        <taxon>Bacilli</taxon>
        <taxon>Bacillales</taxon>
        <taxon>Guptibacillaceae</taxon>
        <taxon>Guptibacillus</taxon>
    </lineage>
</organism>
<evidence type="ECO:0000313" key="5">
    <source>
        <dbReference type="Proteomes" id="UP000035996"/>
    </source>
</evidence>
<dbReference type="Proteomes" id="UP000035996">
    <property type="component" value="Unassembled WGS sequence"/>
</dbReference>
<dbReference type="Pfam" id="PF00144">
    <property type="entry name" value="Beta-lactamase"/>
    <property type="match status" value="1"/>
</dbReference>
<name>A0A0J6CYY3_9BACL</name>
<comment type="caution">
    <text evidence="4">The sequence shown here is derived from an EMBL/GenBank/DDBJ whole genome shotgun (WGS) entry which is preliminary data.</text>
</comment>
<dbReference type="OrthoDB" id="9803467at2"/>
<sequence>MSDHNLKKSIEEFMKKSTFSGAAFVKKEDKLLIEAASGYANRAEQIVNSVDTRFGIASGCKIFTAIAIAQLVERNVLSYTTKLSDCLDVSFPNFHEAITVHHLLTHTSGIPDYFDEDVMDDFEDLWKETPMYLLKRLKDFLPLFQENKMLDTPGETFHYNNAGYILLGLIVEQQSGMTFQKYVEKHIFERCGMTDSGYFSLDCLPRRTAIGYIDEEDGSFRTNTYSIPIIGGADGGAYVTAPEMVRFWNGLFSYHLLNKENTRLFLHPHVSVKEGVEYGYGVWINRRNDRIVKFHVMGYDPGVCFHSAYYPQSNVTVAIPSNCSEGAFDVMKEVESQLELLSDKVK</sequence>
<keyword evidence="2" id="KW-0472">Membrane</keyword>
<dbReference type="InterPro" id="IPR012338">
    <property type="entry name" value="Beta-lactam/transpept-like"/>
</dbReference>
<dbReference type="GO" id="GO:0016020">
    <property type="term" value="C:membrane"/>
    <property type="evidence" value="ECO:0007669"/>
    <property type="project" value="UniProtKB-SubCell"/>
</dbReference>
<dbReference type="InterPro" id="IPR001466">
    <property type="entry name" value="Beta-lactam-related"/>
</dbReference>
<comment type="subcellular location">
    <subcellularLocation>
        <location evidence="1">Membrane</location>
    </subcellularLocation>
</comment>
<evidence type="ECO:0000259" key="3">
    <source>
        <dbReference type="Pfam" id="PF00144"/>
    </source>
</evidence>
<dbReference type="AlphaFoldDB" id="A0A0J6CYY3"/>
<reference evidence="4" key="1">
    <citation type="submission" date="2015-06" db="EMBL/GenBank/DDBJ databases">
        <authorList>
            <person name="Liu B."/>
            <person name="Wang J."/>
            <person name="Zhu Y."/>
            <person name="Liu G."/>
            <person name="Chen Q."/>
            <person name="Zheng C."/>
            <person name="Che J."/>
            <person name="Ge C."/>
            <person name="Shi H."/>
            <person name="Pan Z."/>
            <person name="Liu X."/>
        </authorList>
    </citation>
    <scope>NUCLEOTIDE SEQUENCE [LARGE SCALE GENOMIC DNA]</scope>
    <source>
        <strain evidence="4">DSM 16346</strain>
    </source>
</reference>
<proteinExistence type="predicted"/>
<keyword evidence="5" id="KW-1185">Reference proteome</keyword>
<dbReference type="Gene3D" id="3.40.710.10">
    <property type="entry name" value="DD-peptidase/beta-lactamase superfamily"/>
    <property type="match status" value="1"/>
</dbReference>
<evidence type="ECO:0000313" key="4">
    <source>
        <dbReference type="EMBL" id="KMM37254.1"/>
    </source>
</evidence>
<dbReference type="PANTHER" id="PTHR46825:SF11">
    <property type="entry name" value="PENICILLIN-BINDING PROTEIN 4"/>
    <property type="match status" value="1"/>
</dbReference>
<evidence type="ECO:0000256" key="2">
    <source>
        <dbReference type="ARBA" id="ARBA00023136"/>
    </source>
</evidence>
<dbReference type="RefSeq" id="WP_048312137.1">
    <property type="nucleotide sequence ID" value="NZ_CP119526.1"/>
</dbReference>
<feature type="domain" description="Beta-lactamase-related" evidence="3">
    <location>
        <begin position="7"/>
        <end position="330"/>
    </location>
</feature>
<gene>
    <name evidence="4" type="ORF">AB986_15425</name>
</gene>
<evidence type="ECO:0000256" key="1">
    <source>
        <dbReference type="ARBA" id="ARBA00004370"/>
    </source>
</evidence>